<feature type="coiled-coil region" evidence="4">
    <location>
        <begin position="439"/>
        <end position="466"/>
    </location>
</feature>
<dbReference type="GO" id="GO:0031267">
    <property type="term" value="F:small GTPase binding"/>
    <property type="evidence" value="ECO:0007669"/>
    <property type="project" value="TreeGrafter"/>
</dbReference>
<evidence type="ECO:0000313" key="7">
    <source>
        <dbReference type="Ensembl" id="ENSCSAVP00000007189.1"/>
    </source>
</evidence>
<keyword evidence="8" id="KW-1185">Reference proteome</keyword>
<evidence type="ECO:0000313" key="8">
    <source>
        <dbReference type="Proteomes" id="UP000007875"/>
    </source>
</evidence>
<accession>H2YPD1</accession>
<evidence type="ECO:0000256" key="1">
    <source>
        <dbReference type="ARBA" id="ARBA00022468"/>
    </source>
</evidence>
<feature type="domain" description="Rab-GAP TBC" evidence="6">
    <location>
        <begin position="168"/>
        <end position="353"/>
    </location>
</feature>
<dbReference type="Pfam" id="PF00566">
    <property type="entry name" value="RabGAP-TBC"/>
    <property type="match status" value="1"/>
</dbReference>
<dbReference type="InParanoid" id="H2YPD1"/>
<dbReference type="Gene3D" id="1.10.8.270">
    <property type="entry name" value="putative rabgap domain of human tbc1 domain family member 14 like domains"/>
    <property type="match status" value="1"/>
</dbReference>
<protein>
    <recommendedName>
        <fullName evidence="6">Rab-GAP TBC domain-containing protein</fullName>
    </recommendedName>
</protein>
<dbReference type="PROSITE" id="PS50086">
    <property type="entry name" value="TBC_RABGAP"/>
    <property type="match status" value="1"/>
</dbReference>
<feature type="region of interest" description="Disordered" evidence="5">
    <location>
        <begin position="98"/>
        <end position="138"/>
    </location>
</feature>
<evidence type="ECO:0000256" key="3">
    <source>
        <dbReference type="ARBA" id="ARBA00023054"/>
    </source>
</evidence>
<dbReference type="FunFam" id="1.10.10.750:FF:000003">
    <property type="entry name" value="GTPase activating protein (Evi5)"/>
    <property type="match status" value="1"/>
</dbReference>
<dbReference type="PANTHER" id="PTHR47219">
    <property type="entry name" value="RAB GTPASE-ACTIVATING PROTEIN 1-LIKE"/>
    <property type="match status" value="1"/>
</dbReference>
<dbReference type="Ensembl" id="ENSCSAVT00000007282.1">
    <property type="protein sequence ID" value="ENSCSAVP00000007189.1"/>
    <property type="gene ID" value="ENSCSAVG00000004298.1"/>
</dbReference>
<keyword evidence="2" id="KW-0597">Phosphoprotein</keyword>
<dbReference type="PANTHER" id="PTHR47219:SF22">
    <property type="entry name" value="RAB-GAP TBC DOMAIN-CONTAINING PROTEIN"/>
    <property type="match status" value="1"/>
</dbReference>
<dbReference type="FunCoup" id="H2YPD1">
    <property type="interactions" value="32"/>
</dbReference>
<feature type="coiled-coil region" evidence="4">
    <location>
        <begin position="715"/>
        <end position="767"/>
    </location>
</feature>
<dbReference type="InterPro" id="IPR035969">
    <property type="entry name" value="Rab-GAP_TBC_sf"/>
</dbReference>
<dbReference type="FunFam" id="1.10.472.80:FF:000002">
    <property type="entry name" value="Ecotropic viral integration site 5"/>
    <property type="match status" value="1"/>
</dbReference>
<keyword evidence="3 4" id="KW-0175">Coiled coil</keyword>
<dbReference type="OMA" id="LWGHIVA"/>
<dbReference type="Gene3D" id="1.10.10.750">
    <property type="entry name" value="Ypt/Rab-GAP domain of gyp1p, domain 1"/>
    <property type="match status" value="1"/>
</dbReference>
<dbReference type="STRING" id="51511.ENSCSAVP00000007189"/>
<dbReference type="GeneTree" id="ENSGT00940000153846"/>
<reference evidence="8" key="1">
    <citation type="submission" date="2003-08" db="EMBL/GenBank/DDBJ databases">
        <authorList>
            <person name="Birren B."/>
            <person name="Nusbaum C."/>
            <person name="Abebe A."/>
            <person name="Abouelleil A."/>
            <person name="Adekoya E."/>
            <person name="Ait-zahra M."/>
            <person name="Allen N."/>
            <person name="Allen T."/>
            <person name="An P."/>
            <person name="Anderson M."/>
            <person name="Anderson S."/>
            <person name="Arachchi H."/>
            <person name="Armbruster J."/>
            <person name="Bachantsang P."/>
            <person name="Baldwin J."/>
            <person name="Barry A."/>
            <person name="Bayul T."/>
            <person name="Blitshsteyn B."/>
            <person name="Bloom T."/>
            <person name="Blye J."/>
            <person name="Boguslavskiy L."/>
            <person name="Borowsky M."/>
            <person name="Boukhgalter B."/>
            <person name="Brunache A."/>
            <person name="Butler J."/>
            <person name="Calixte N."/>
            <person name="Calvo S."/>
            <person name="Camarata J."/>
            <person name="Campo K."/>
            <person name="Chang J."/>
            <person name="Cheshatsang Y."/>
            <person name="Citroen M."/>
            <person name="Collymore A."/>
            <person name="Considine T."/>
            <person name="Cook A."/>
            <person name="Cooke P."/>
            <person name="Corum B."/>
            <person name="Cuomo C."/>
            <person name="David R."/>
            <person name="Dawoe T."/>
            <person name="Degray S."/>
            <person name="Dodge S."/>
            <person name="Dooley K."/>
            <person name="Dorje P."/>
            <person name="Dorjee K."/>
            <person name="Dorris L."/>
            <person name="Duffey N."/>
            <person name="Dupes A."/>
            <person name="Elkins T."/>
            <person name="Engels R."/>
            <person name="Erickson J."/>
            <person name="Farina A."/>
            <person name="Faro S."/>
            <person name="Ferreira P."/>
            <person name="Fischer H."/>
            <person name="Fitzgerald M."/>
            <person name="Foley K."/>
            <person name="Gage D."/>
            <person name="Galagan J."/>
            <person name="Gearin G."/>
            <person name="Gnerre S."/>
            <person name="Gnirke A."/>
            <person name="Goyette A."/>
            <person name="Graham J."/>
            <person name="Grandbois E."/>
            <person name="Gyaltsen K."/>
            <person name="Hafez N."/>
            <person name="Hagopian D."/>
            <person name="Hagos B."/>
            <person name="Hall J."/>
            <person name="Hatcher B."/>
            <person name="Heller A."/>
            <person name="Higgins H."/>
            <person name="Honan T."/>
            <person name="Horn A."/>
            <person name="Houde N."/>
            <person name="Hughes L."/>
            <person name="Hulme W."/>
            <person name="Husby E."/>
            <person name="Iliev I."/>
            <person name="Jaffe D."/>
            <person name="Jones C."/>
            <person name="Kamal M."/>
            <person name="Kamat A."/>
            <person name="Kamvysselis M."/>
            <person name="Karlsson E."/>
            <person name="Kells C."/>
            <person name="Kieu A."/>
            <person name="Kisner P."/>
            <person name="Kodira C."/>
            <person name="Kulbokas E."/>
            <person name="Labutti K."/>
            <person name="Lama D."/>
            <person name="Landers T."/>
            <person name="Leger J."/>
            <person name="Levine S."/>
            <person name="Lewis D."/>
            <person name="Lewis T."/>
            <person name="Lindblad-toh K."/>
            <person name="Liu X."/>
            <person name="Lokyitsang T."/>
            <person name="Lokyitsang Y."/>
            <person name="Lucien O."/>
            <person name="Lui A."/>
            <person name="Ma L.J."/>
            <person name="Mabbitt R."/>
            <person name="Macdonald J."/>
            <person name="Maclean C."/>
            <person name="Major J."/>
            <person name="Manning J."/>
            <person name="Marabella R."/>
            <person name="Maru K."/>
            <person name="Matthews C."/>
            <person name="Mauceli E."/>
            <person name="Mccarthy M."/>
            <person name="Mcdonough S."/>
            <person name="Mcghee T."/>
            <person name="Meldrim J."/>
            <person name="Meneus L."/>
            <person name="Mesirov J."/>
            <person name="Mihalev A."/>
            <person name="Mihova T."/>
            <person name="Mikkelsen T."/>
            <person name="Mlenga V."/>
            <person name="Moru K."/>
            <person name="Mozes J."/>
            <person name="Mulrain L."/>
            <person name="Munson G."/>
            <person name="Naylor J."/>
            <person name="Newes C."/>
            <person name="Nguyen C."/>
            <person name="Nguyen N."/>
            <person name="Nguyen T."/>
            <person name="Nicol R."/>
            <person name="Nielsen C."/>
            <person name="Nizzari M."/>
            <person name="Norbu C."/>
            <person name="Norbu N."/>
            <person name="O'donnell P."/>
            <person name="Okoawo O."/>
            <person name="O'leary S."/>
            <person name="Omotosho B."/>
            <person name="O'neill K."/>
            <person name="Osman S."/>
            <person name="Parker S."/>
            <person name="Perrin D."/>
            <person name="Phunkhang P."/>
            <person name="Piqani B."/>
            <person name="Purcell S."/>
            <person name="Rachupka T."/>
            <person name="Ramasamy U."/>
            <person name="Rameau R."/>
            <person name="Ray V."/>
            <person name="Raymond C."/>
            <person name="Retta R."/>
            <person name="Richardson S."/>
            <person name="Rise C."/>
            <person name="Rodriguez J."/>
            <person name="Rogers J."/>
            <person name="Rogov P."/>
            <person name="Rutman M."/>
            <person name="Schupbach R."/>
            <person name="Seaman C."/>
            <person name="Settipalli S."/>
            <person name="Sharpe T."/>
            <person name="Sheridan J."/>
            <person name="Sherpa N."/>
            <person name="Shi J."/>
            <person name="Smirnov S."/>
            <person name="Smith C."/>
            <person name="Sougnez C."/>
            <person name="Spencer B."/>
            <person name="Stalker J."/>
            <person name="Stange-thomann N."/>
            <person name="Stavropoulos S."/>
            <person name="Stetson K."/>
            <person name="Stone C."/>
            <person name="Stone S."/>
            <person name="Stubbs M."/>
            <person name="Talamas J."/>
            <person name="Tchuinga P."/>
            <person name="Tenzing P."/>
            <person name="Tesfaye S."/>
            <person name="Theodore J."/>
            <person name="Thoulutsang Y."/>
            <person name="Topham K."/>
            <person name="Towey S."/>
            <person name="Tsamla T."/>
            <person name="Tsomo N."/>
            <person name="Vallee D."/>
            <person name="Vassiliev H."/>
            <person name="Venkataraman V."/>
            <person name="Vinson J."/>
            <person name="Vo A."/>
            <person name="Wade C."/>
            <person name="Wang S."/>
            <person name="Wangchuk T."/>
            <person name="Wangdi T."/>
            <person name="Whittaker C."/>
            <person name="Wilkinson J."/>
            <person name="Wu Y."/>
            <person name="Wyman D."/>
            <person name="Yadav S."/>
            <person name="Yang S."/>
            <person name="Yang X."/>
            <person name="Yeager S."/>
            <person name="Yee E."/>
            <person name="Young G."/>
            <person name="Zainoun J."/>
            <person name="Zembeck L."/>
            <person name="Zimmer A."/>
            <person name="Zody M."/>
            <person name="Lander E."/>
        </authorList>
    </citation>
    <scope>NUCLEOTIDE SEQUENCE [LARGE SCALE GENOMIC DNA]</scope>
</reference>
<evidence type="ECO:0000256" key="4">
    <source>
        <dbReference type="SAM" id="Coils"/>
    </source>
</evidence>
<dbReference type="InterPro" id="IPR000195">
    <property type="entry name" value="Rab-GAP-TBC_dom"/>
</dbReference>
<feature type="compositionally biased region" description="Low complexity" evidence="5">
    <location>
        <begin position="102"/>
        <end position="124"/>
    </location>
</feature>
<dbReference type="SMART" id="SM00164">
    <property type="entry name" value="TBC"/>
    <property type="match status" value="1"/>
</dbReference>
<feature type="compositionally biased region" description="Polar residues" evidence="5">
    <location>
        <begin position="125"/>
        <end position="134"/>
    </location>
</feature>
<dbReference type="InterPro" id="IPR050302">
    <property type="entry name" value="Rab_GAP_TBC_domain"/>
</dbReference>
<reference evidence="7" key="3">
    <citation type="submission" date="2025-09" db="UniProtKB">
        <authorList>
            <consortium name="Ensembl"/>
        </authorList>
    </citation>
    <scope>IDENTIFICATION</scope>
</reference>
<dbReference type="AlphaFoldDB" id="H2YPD1"/>
<proteinExistence type="predicted"/>
<reference evidence="7" key="2">
    <citation type="submission" date="2025-08" db="UniProtKB">
        <authorList>
            <consortium name="Ensembl"/>
        </authorList>
    </citation>
    <scope>IDENTIFICATION</scope>
</reference>
<dbReference type="SUPFAM" id="SSF47923">
    <property type="entry name" value="Ypt/Rab-GAP domain of gyp1p"/>
    <property type="match status" value="2"/>
</dbReference>
<dbReference type="eggNOG" id="KOG4436">
    <property type="taxonomic scope" value="Eukaryota"/>
</dbReference>
<evidence type="ECO:0000256" key="2">
    <source>
        <dbReference type="ARBA" id="ARBA00022553"/>
    </source>
</evidence>
<organism evidence="7 8">
    <name type="scientific">Ciona savignyi</name>
    <name type="common">Pacific transparent sea squirt</name>
    <dbReference type="NCBI Taxonomy" id="51511"/>
    <lineage>
        <taxon>Eukaryota</taxon>
        <taxon>Metazoa</taxon>
        <taxon>Chordata</taxon>
        <taxon>Tunicata</taxon>
        <taxon>Ascidiacea</taxon>
        <taxon>Phlebobranchia</taxon>
        <taxon>Cionidae</taxon>
        <taxon>Ciona</taxon>
    </lineage>
</organism>
<evidence type="ECO:0000256" key="5">
    <source>
        <dbReference type="SAM" id="MobiDB-lite"/>
    </source>
</evidence>
<evidence type="ECO:0000259" key="6">
    <source>
        <dbReference type="PROSITE" id="PS50086"/>
    </source>
</evidence>
<sequence length="767" mass="88667">MAQLEQFRQRMRELVRSPATAPTNRMEGISPSSDVMSISVVSKPVMLHSKPGVKDHPHDVASNSSNAINHALEQLNKDEIAILEKIEQQNRLLEADKKSLKSVSSEGGHSGSRRSSNGSASPTSLHNGTDQSNDSNDKTWNLWGRIVNNWGDYQRKNGKQLKEMIRCGIPHHFRGLAWQHLCNSHSSPSKEKYSELLRQSSPSEKLIRRDIARTYPEQDFFKDKDGVGQEVLFNVIKAYSLVDREVGYCQGSAFIVGLLLMQMPEEDAFAVFEILMREYRLRELFKPSMAELGLCMFQLESLLQDHSPQLFNHFQAQGFHTSMFASPWFLTLFATTFQLQLATRVLDVFISEGMEIIFRLGLGLLLSSEKELMEMDMEAMLKHVTKDLPQFYDKEPDLLFQRAFVCVKYNSKKIKRITTRWEKEYMTMRSKEHEEQVEMRRLRTENRLLRQRLDEMESENGQLADKLIQDRVNRALEAEEKIIMGKELSIAKRQLGMQNSHPPGQLFISFVWILMDFMFYVGESQSTSYFICLIFQSDEPLYSEAFVMQLQQQLVHTKLQEAEATSTIVDLQDKLCDLRERNRELEDNSNAAALQEELIAVKMREAESSMGMKELAHKLHQLEDNWQVSVKHMSRMATSRRSNNTKHHKVAMQELQEEVLSSRFREAKMFTEVTEARHRIMELETSNQICMSKLHRAADDSSLLKERSRVAIDNEKILRQELNEATARLAHTESKNQEALMTLRLREAESSMEIAELKQRISSLQTK</sequence>
<dbReference type="FunFam" id="1.10.8.270:FF:000003">
    <property type="entry name" value="Ecotropic viral integration site 5"/>
    <property type="match status" value="1"/>
</dbReference>
<dbReference type="Gene3D" id="1.10.472.80">
    <property type="entry name" value="Ypt/Rab-GAP domain of gyp1p, domain 3"/>
    <property type="match status" value="1"/>
</dbReference>
<dbReference type="Proteomes" id="UP000007875">
    <property type="component" value="Unassembled WGS sequence"/>
</dbReference>
<dbReference type="GO" id="GO:0005096">
    <property type="term" value="F:GTPase activator activity"/>
    <property type="evidence" value="ECO:0007669"/>
    <property type="project" value="UniProtKB-KW"/>
</dbReference>
<keyword evidence="1" id="KW-0343">GTPase activation</keyword>
<name>H2YPD1_CIOSA</name>